<dbReference type="Proteomes" id="UP000189677">
    <property type="component" value="Chromosome"/>
</dbReference>
<dbReference type="InterPro" id="IPR025543">
    <property type="entry name" value="Dodecin-like"/>
</dbReference>
<dbReference type="Gene3D" id="3.30.1660.10">
    <property type="entry name" value="Flavin-binding protein dodecin"/>
    <property type="match status" value="1"/>
</dbReference>
<dbReference type="InterPro" id="IPR036694">
    <property type="entry name" value="Dodecin-like_sf"/>
</dbReference>
<evidence type="ECO:0000313" key="2">
    <source>
        <dbReference type="Proteomes" id="UP000189677"/>
    </source>
</evidence>
<name>A0A1U9QMM7_STRNV</name>
<reference evidence="1 2" key="1">
    <citation type="submission" date="2016-11" db="EMBL/GenBank/DDBJ databases">
        <title>Complete genome sequence of Streptomyces niveus SCSIO 3406.</title>
        <authorList>
            <person name="Zhu Q."/>
            <person name="Cheng W."/>
            <person name="Song Y."/>
            <person name="Li Q."/>
            <person name="Ju J."/>
        </authorList>
    </citation>
    <scope>NUCLEOTIDE SEQUENCE [LARGE SCALE GENOMIC DNA]</scope>
    <source>
        <strain evidence="1 2">SCSIO 3406</strain>
    </source>
</reference>
<protein>
    <submittedName>
        <fullName evidence="1">Dodecin family protein</fullName>
    </submittedName>
</protein>
<dbReference type="KEGG" id="snw:BBN63_03465"/>
<dbReference type="NCBIfam" id="NF043052">
    <property type="entry name" value="DodecBact"/>
    <property type="match status" value="1"/>
</dbReference>
<organism evidence="1 2">
    <name type="scientific">Streptomyces niveus</name>
    <name type="common">Streptomyces spheroides</name>
    <dbReference type="NCBI Taxonomy" id="193462"/>
    <lineage>
        <taxon>Bacteria</taxon>
        <taxon>Bacillati</taxon>
        <taxon>Actinomycetota</taxon>
        <taxon>Actinomycetes</taxon>
        <taxon>Kitasatosporales</taxon>
        <taxon>Streptomycetaceae</taxon>
        <taxon>Streptomyces</taxon>
    </lineage>
</organism>
<dbReference type="OrthoDB" id="9805889at2"/>
<dbReference type="Pfam" id="PF07311">
    <property type="entry name" value="Dodecin"/>
    <property type="match status" value="1"/>
</dbReference>
<gene>
    <name evidence="1" type="ORF">BBN63_03465</name>
</gene>
<dbReference type="SUPFAM" id="SSF89807">
    <property type="entry name" value="Dodecin-like"/>
    <property type="match status" value="1"/>
</dbReference>
<dbReference type="InterPro" id="IPR009923">
    <property type="entry name" value="Dodecin"/>
</dbReference>
<dbReference type="InterPro" id="IPR050049">
    <property type="entry name" value="Dodecin_bact"/>
</dbReference>
<dbReference type="AlphaFoldDB" id="A0A1U9QMM7"/>
<dbReference type="PANTHER" id="PTHR39324">
    <property type="entry name" value="CALCIUM DODECIN"/>
    <property type="match status" value="1"/>
</dbReference>
<sequence>MSNHTYRVTEIYGTSEAGVDEAIRNGIGRASQTLRGLDWFEVTQVRGHIVDGQIEHYQVGLKVGFRLEDGDTAG</sequence>
<accession>A0A1U9QMM7</accession>
<evidence type="ECO:0000313" key="1">
    <source>
        <dbReference type="EMBL" id="AQU65440.1"/>
    </source>
</evidence>
<keyword evidence="2" id="KW-1185">Reference proteome</keyword>
<dbReference type="PANTHER" id="PTHR39324:SF1">
    <property type="entry name" value="CALCIUM DODECIN"/>
    <property type="match status" value="1"/>
</dbReference>
<dbReference type="EMBL" id="CP018047">
    <property type="protein sequence ID" value="AQU65440.1"/>
    <property type="molecule type" value="Genomic_DNA"/>
</dbReference>
<dbReference type="RefSeq" id="WP_078073950.1">
    <property type="nucleotide sequence ID" value="NZ_CP018047.1"/>
</dbReference>
<proteinExistence type="predicted"/>